<dbReference type="PANTHER" id="PTHR44591:SF3">
    <property type="entry name" value="RESPONSE REGULATORY DOMAIN-CONTAINING PROTEIN"/>
    <property type="match status" value="1"/>
</dbReference>
<evidence type="ECO:0000313" key="7">
    <source>
        <dbReference type="EMBL" id="HHH14055.1"/>
    </source>
</evidence>
<evidence type="ECO:0000256" key="3">
    <source>
        <dbReference type="ARBA" id="ARBA00023015"/>
    </source>
</evidence>
<evidence type="ECO:0000256" key="1">
    <source>
        <dbReference type="ARBA" id="ARBA00022553"/>
    </source>
</evidence>
<dbReference type="Gene3D" id="3.40.50.2300">
    <property type="match status" value="1"/>
</dbReference>
<dbReference type="InterPro" id="IPR001789">
    <property type="entry name" value="Sig_transdc_resp-reg_receiver"/>
</dbReference>
<keyword evidence="4" id="KW-0804">Transcription</keyword>
<protein>
    <submittedName>
        <fullName evidence="7">Response regulator</fullName>
    </submittedName>
</protein>
<dbReference type="FunFam" id="3.40.50.2300:FF:000018">
    <property type="entry name" value="DNA-binding transcriptional regulator NtrC"/>
    <property type="match status" value="1"/>
</dbReference>
<name>A0A7C5J027_9GAMM</name>
<evidence type="ECO:0000256" key="5">
    <source>
        <dbReference type="PROSITE-ProRule" id="PRU00169"/>
    </source>
</evidence>
<evidence type="ECO:0000256" key="2">
    <source>
        <dbReference type="ARBA" id="ARBA00023012"/>
    </source>
</evidence>
<dbReference type="PROSITE" id="PS50110">
    <property type="entry name" value="RESPONSE_REGULATORY"/>
    <property type="match status" value="1"/>
</dbReference>
<dbReference type="AlphaFoldDB" id="A0A7C5J027"/>
<dbReference type="InterPro" id="IPR011006">
    <property type="entry name" value="CheY-like_superfamily"/>
</dbReference>
<dbReference type="EMBL" id="DROM01000445">
    <property type="protein sequence ID" value="HHH14055.1"/>
    <property type="molecule type" value="Genomic_DNA"/>
</dbReference>
<reference evidence="7" key="1">
    <citation type="journal article" date="2020" name="mSystems">
        <title>Genome- and Community-Level Interaction Insights into Carbon Utilization and Element Cycling Functions of Hydrothermarchaeota in Hydrothermal Sediment.</title>
        <authorList>
            <person name="Zhou Z."/>
            <person name="Liu Y."/>
            <person name="Xu W."/>
            <person name="Pan J."/>
            <person name="Luo Z.H."/>
            <person name="Li M."/>
        </authorList>
    </citation>
    <scope>NUCLEOTIDE SEQUENCE [LARGE SCALE GENOMIC DNA]</scope>
    <source>
        <strain evidence="7">HyVt-535</strain>
    </source>
</reference>
<sequence>MKKDKVLIVEDDRALREALCETLDIAGCRILAAENGEQALSLLAGDGAVGLVISDVQMQPVDGFELLRAVRRRHPDLPFVLMTAYGTIDKAVAAMREGATDYLVKPFDAGVLLQMVERFITSVPEPDEMVVADPRSEQLAAMARRVAASDATVML</sequence>
<feature type="non-terminal residue" evidence="7">
    <location>
        <position position="155"/>
    </location>
</feature>
<dbReference type="InterPro" id="IPR050595">
    <property type="entry name" value="Bact_response_regulator"/>
</dbReference>
<dbReference type="Proteomes" id="UP000886100">
    <property type="component" value="Unassembled WGS sequence"/>
</dbReference>
<keyword evidence="1 5" id="KW-0597">Phosphoprotein</keyword>
<evidence type="ECO:0000256" key="4">
    <source>
        <dbReference type="ARBA" id="ARBA00023163"/>
    </source>
</evidence>
<dbReference type="GO" id="GO:0000160">
    <property type="term" value="P:phosphorelay signal transduction system"/>
    <property type="evidence" value="ECO:0007669"/>
    <property type="project" value="UniProtKB-KW"/>
</dbReference>
<gene>
    <name evidence="7" type="ORF">ENJ98_07440</name>
</gene>
<proteinExistence type="predicted"/>
<keyword evidence="2" id="KW-0902">Two-component regulatory system</keyword>
<organism evidence="7">
    <name type="scientific">Thiolapillus brandeum</name>
    <dbReference type="NCBI Taxonomy" id="1076588"/>
    <lineage>
        <taxon>Bacteria</taxon>
        <taxon>Pseudomonadati</taxon>
        <taxon>Pseudomonadota</taxon>
        <taxon>Gammaproteobacteria</taxon>
        <taxon>Chromatiales</taxon>
        <taxon>Sedimenticolaceae</taxon>
        <taxon>Thiolapillus</taxon>
    </lineage>
</organism>
<dbReference type="SMART" id="SM00448">
    <property type="entry name" value="REC"/>
    <property type="match status" value="1"/>
</dbReference>
<dbReference type="SUPFAM" id="SSF52172">
    <property type="entry name" value="CheY-like"/>
    <property type="match status" value="1"/>
</dbReference>
<accession>A0A7C5J027</accession>
<dbReference type="Pfam" id="PF00072">
    <property type="entry name" value="Response_reg"/>
    <property type="match status" value="1"/>
</dbReference>
<keyword evidence="3" id="KW-0805">Transcription regulation</keyword>
<evidence type="ECO:0000259" key="6">
    <source>
        <dbReference type="PROSITE" id="PS50110"/>
    </source>
</evidence>
<dbReference type="PANTHER" id="PTHR44591">
    <property type="entry name" value="STRESS RESPONSE REGULATOR PROTEIN 1"/>
    <property type="match status" value="1"/>
</dbReference>
<feature type="domain" description="Response regulatory" evidence="6">
    <location>
        <begin position="5"/>
        <end position="120"/>
    </location>
</feature>
<comment type="caution">
    <text evidence="7">The sequence shown here is derived from an EMBL/GenBank/DDBJ whole genome shotgun (WGS) entry which is preliminary data.</text>
</comment>
<feature type="modified residue" description="4-aspartylphosphate" evidence="5">
    <location>
        <position position="55"/>
    </location>
</feature>